<feature type="transmembrane region" description="Helical" evidence="5">
    <location>
        <begin position="254"/>
        <end position="274"/>
    </location>
</feature>
<feature type="transmembrane region" description="Helical" evidence="5">
    <location>
        <begin position="286"/>
        <end position="305"/>
    </location>
</feature>
<dbReference type="PATRIC" id="fig|369723.5.peg.4412"/>
<evidence type="ECO:0000313" key="7">
    <source>
        <dbReference type="Proteomes" id="UP000000235"/>
    </source>
</evidence>
<organism evidence="6 7">
    <name type="scientific">Salinispora tropica (strain ATCC BAA-916 / DSM 44818 / JCM 13857 / NBRC 105044 / CNB-440)</name>
    <dbReference type="NCBI Taxonomy" id="369723"/>
    <lineage>
        <taxon>Bacteria</taxon>
        <taxon>Bacillati</taxon>
        <taxon>Actinomycetota</taxon>
        <taxon>Actinomycetes</taxon>
        <taxon>Micromonosporales</taxon>
        <taxon>Micromonosporaceae</taxon>
        <taxon>Salinispora</taxon>
    </lineage>
</organism>
<evidence type="ECO:0000256" key="4">
    <source>
        <dbReference type="ARBA" id="ARBA00023136"/>
    </source>
</evidence>
<evidence type="ECO:0000256" key="1">
    <source>
        <dbReference type="ARBA" id="ARBA00004141"/>
    </source>
</evidence>
<evidence type="ECO:0000313" key="6">
    <source>
        <dbReference type="EMBL" id="ABP56695.1"/>
    </source>
</evidence>
<dbReference type="RefSeq" id="WP_012015459.1">
    <property type="nucleotide sequence ID" value="NC_009380.1"/>
</dbReference>
<dbReference type="KEGG" id="stp:Strop_4267"/>
<evidence type="ECO:0000256" key="5">
    <source>
        <dbReference type="SAM" id="Phobius"/>
    </source>
</evidence>
<keyword evidence="2 5" id="KW-0812">Transmembrane</keyword>
<protein>
    <submittedName>
        <fullName evidence="6">UbiA prenyltransferase</fullName>
    </submittedName>
</protein>
<keyword evidence="3 5" id="KW-1133">Transmembrane helix</keyword>
<sequence length="310" mass="30987">MTSSVLRRVARVLTRPDRAGPAAGGTGPVAARTRPVVALLRASHPEPAAAVTTVAGLLAWGVGHRPAGVVAVVLTVAASQLAVGWTNDALDAKRDAVVGRPDKPVATGLVGRRTTALAAAAAALATPAVALTTNPAAAAVATAGLLSALLYDWPLKSSPLSVLPYSVSFGSLPAFIVLALPGVEVPPVWLVTAAALLGAGAHFANVLPDLDDDARTGVRGLPHRLGAGGSRTAAIGLLLAATATLVLGPPGPPSPVGLATVTVAVLTPPLLWCGERVTNRARTRSVAAFRAVLIIALIDVILLVTSGPLA</sequence>
<dbReference type="Proteomes" id="UP000000235">
    <property type="component" value="Chromosome"/>
</dbReference>
<dbReference type="GO" id="GO:0016020">
    <property type="term" value="C:membrane"/>
    <property type="evidence" value="ECO:0007669"/>
    <property type="project" value="UniProtKB-SubCell"/>
</dbReference>
<feature type="transmembrane region" description="Helical" evidence="5">
    <location>
        <begin position="228"/>
        <end position="248"/>
    </location>
</feature>
<evidence type="ECO:0000256" key="2">
    <source>
        <dbReference type="ARBA" id="ARBA00022692"/>
    </source>
</evidence>
<dbReference type="eggNOG" id="COG0382">
    <property type="taxonomic scope" value="Bacteria"/>
</dbReference>
<dbReference type="Gene3D" id="1.10.357.140">
    <property type="entry name" value="UbiA prenyltransferase"/>
    <property type="match status" value="1"/>
</dbReference>
<feature type="transmembrane region" description="Helical" evidence="5">
    <location>
        <begin position="188"/>
        <end position="207"/>
    </location>
</feature>
<dbReference type="GO" id="GO:0016765">
    <property type="term" value="F:transferase activity, transferring alkyl or aryl (other than methyl) groups"/>
    <property type="evidence" value="ECO:0007669"/>
    <property type="project" value="InterPro"/>
</dbReference>
<dbReference type="InterPro" id="IPR044878">
    <property type="entry name" value="UbiA_sf"/>
</dbReference>
<keyword evidence="4 5" id="KW-0472">Membrane</keyword>
<accession>A4XCN8</accession>
<name>A4XCN8_SALTO</name>
<dbReference type="HOGENOM" id="CLU_080174_0_0_11"/>
<feature type="transmembrane region" description="Helical" evidence="5">
    <location>
        <begin position="162"/>
        <end position="182"/>
    </location>
</feature>
<reference evidence="7" key="1">
    <citation type="journal article" date="2007" name="Proc. Natl. Acad. Sci. U.S.A.">
        <title>Genome sequencing reveals complex secondary metabolome in the marine actinomycete Salinispora tropica.</title>
        <authorList>
            <person name="Udwary D.W."/>
            <person name="Zeigler L."/>
            <person name="Asolkar R.N."/>
            <person name="Singan V."/>
            <person name="Lapidus A."/>
            <person name="Fenical W."/>
            <person name="Jensen P.R."/>
            <person name="Moore B.S."/>
        </authorList>
    </citation>
    <scope>NUCLEOTIDE SEQUENCE [LARGE SCALE GENOMIC DNA]</scope>
    <source>
        <strain evidence="7">ATCC BAA-916 / DSM 44818 / CNB-440</strain>
    </source>
</reference>
<proteinExistence type="predicted"/>
<keyword evidence="7" id="KW-1185">Reference proteome</keyword>
<evidence type="ECO:0000256" key="3">
    <source>
        <dbReference type="ARBA" id="ARBA00022989"/>
    </source>
</evidence>
<feature type="transmembrane region" description="Helical" evidence="5">
    <location>
        <begin position="136"/>
        <end position="155"/>
    </location>
</feature>
<gene>
    <name evidence="6" type="ordered locus">Strop_4267</name>
</gene>
<comment type="subcellular location">
    <subcellularLocation>
        <location evidence="1">Membrane</location>
        <topology evidence="1">Multi-pass membrane protein</topology>
    </subcellularLocation>
</comment>
<dbReference type="InterPro" id="IPR000537">
    <property type="entry name" value="UbiA_prenyltransferase"/>
</dbReference>
<dbReference type="STRING" id="369723.Strop_4267"/>
<dbReference type="Pfam" id="PF01040">
    <property type="entry name" value="UbiA"/>
    <property type="match status" value="1"/>
</dbReference>
<dbReference type="AlphaFoldDB" id="A4XCN8"/>
<keyword evidence="6" id="KW-0808">Transferase</keyword>
<dbReference type="EMBL" id="CP000667">
    <property type="protein sequence ID" value="ABP56695.1"/>
    <property type="molecule type" value="Genomic_DNA"/>
</dbReference>